<feature type="domain" description="ABC transmembrane type-1" evidence="8">
    <location>
        <begin position="96"/>
        <end position="307"/>
    </location>
</feature>
<dbReference type="InterPro" id="IPR035906">
    <property type="entry name" value="MetI-like_sf"/>
</dbReference>
<feature type="transmembrane region" description="Helical" evidence="7">
    <location>
        <begin position="180"/>
        <end position="199"/>
    </location>
</feature>
<keyword evidence="3" id="KW-1003">Cell membrane</keyword>
<keyword evidence="4 7" id="KW-0812">Transmembrane</keyword>
<comment type="similarity">
    <text evidence="7">Belongs to the binding-protein-dependent transport system permease family.</text>
</comment>
<keyword evidence="6 7" id="KW-0472">Membrane</keyword>
<dbReference type="PANTHER" id="PTHR43163:SF6">
    <property type="entry name" value="DIPEPTIDE TRANSPORT SYSTEM PERMEASE PROTEIN DPPB-RELATED"/>
    <property type="match status" value="1"/>
</dbReference>
<evidence type="ECO:0000313" key="10">
    <source>
        <dbReference type="Proteomes" id="UP001375743"/>
    </source>
</evidence>
<feature type="transmembrane region" description="Helical" evidence="7">
    <location>
        <begin position="12"/>
        <end position="30"/>
    </location>
</feature>
<dbReference type="Proteomes" id="UP001375743">
    <property type="component" value="Unassembled WGS sequence"/>
</dbReference>
<proteinExistence type="inferred from homology"/>
<dbReference type="Gene3D" id="1.10.3720.10">
    <property type="entry name" value="MetI-like"/>
    <property type="match status" value="1"/>
</dbReference>
<protein>
    <submittedName>
        <fullName evidence="9">ABC transporter permease</fullName>
    </submittedName>
</protein>
<dbReference type="PANTHER" id="PTHR43163">
    <property type="entry name" value="DIPEPTIDE TRANSPORT SYSTEM PERMEASE PROTEIN DPPB-RELATED"/>
    <property type="match status" value="1"/>
</dbReference>
<sequence length="317" mass="34578">MLAFVLRRLFHAVPLLIGVSVIGFAIMHLAPGGPLAVYTLNPTITSRDIERIRVVLGLDQPLPLQYLKWATGMLTGNWGNTFFGGRPVFDVIIERVPATVLLMGSALAVSLLLGLLVGIVGAVRRGSVFDHLATTGALLALSFPTFWFGLMAIFLFAVKLGWLPSGGMYELGEEGNPLDLLRHLVLPVMVLALVLTASWSRYARSSFLEVMSQDYMRTARAKGLTRRAQLLRHALPNAVKPLVALLGIELPTLFSGALVTETIFGWPGMGRLFVDALTMKEYPILMGMLMFTAIVVILANLLADLVIALIDPRVRMS</sequence>
<dbReference type="InterPro" id="IPR000515">
    <property type="entry name" value="MetI-like"/>
</dbReference>
<dbReference type="EMBL" id="JBBLZC010000010">
    <property type="protein sequence ID" value="MEK0083742.1"/>
    <property type="molecule type" value="Genomic_DNA"/>
</dbReference>
<name>A0ABU8XRF4_9PROT</name>
<keyword evidence="2 7" id="KW-0813">Transport</keyword>
<evidence type="ECO:0000259" key="8">
    <source>
        <dbReference type="PROSITE" id="PS50928"/>
    </source>
</evidence>
<dbReference type="Pfam" id="PF19300">
    <property type="entry name" value="BPD_transp_1_N"/>
    <property type="match status" value="1"/>
</dbReference>
<feature type="transmembrane region" description="Helical" evidence="7">
    <location>
        <begin position="242"/>
        <end position="264"/>
    </location>
</feature>
<evidence type="ECO:0000256" key="3">
    <source>
        <dbReference type="ARBA" id="ARBA00022475"/>
    </source>
</evidence>
<evidence type="ECO:0000256" key="5">
    <source>
        <dbReference type="ARBA" id="ARBA00022989"/>
    </source>
</evidence>
<feature type="transmembrane region" description="Helical" evidence="7">
    <location>
        <begin position="135"/>
        <end position="160"/>
    </location>
</feature>
<evidence type="ECO:0000256" key="1">
    <source>
        <dbReference type="ARBA" id="ARBA00004651"/>
    </source>
</evidence>
<organism evidence="9 10">
    <name type="scientific">Benzoatithermus flavus</name>
    <dbReference type="NCBI Taxonomy" id="3108223"/>
    <lineage>
        <taxon>Bacteria</taxon>
        <taxon>Pseudomonadati</taxon>
        <taxon>Pseudomonadota</taxon>
        <taxon>Alphaproteobacteria</taxon>
        <taxon>Geminicoccales</taxon>
        <taxon>Geminicoccaceae</taxon>
        <taxon>Benzoatithermus</taxon>
    </lineage>
</organism>
<dbReference type="CDD" id="cd06261">
    <property type="entry name" value="TM_PBP2"/>
    <property type="match status" value="1"/>
</dbReference>
<comment type="subcellular location">
    <subcellularLocation>
        <location evidence="1 7">Cell membrane</location>
        <topology evidence="1 7">Multi-pass membrane protein</topology>
    </subcellularLocation>
</comment>
<comment type="caution">
    <text evidence="9">The sequence shown here is derived from an EMBL/GenBank/DDBJ whole genome shotgun (WGS) entry which is preliminary data.</text>
</comment>
<dbReference type="Pfam" id="PF00528">
    <property type="entry name" value="BPD_transp_1"/>
    <property type="match status" value="1"/>
</dbReference>
<evidence type="ECO:0000256" key="2">
    <source>
        <dbReference type="ARBA" id="ARBA00022448"/>
    </source>
</evidence>
<dbReference type="InterPro" id="IPR045621">
    <property type="entry name" value="BPD_transp_1_N"/>
</dbReference>
<accession>A0ABU8XRF4</accession>
<evidence type="ECO:0000256" key="6">
    <source>
        <dbReference type="ARBA" id="ARBA00023136"/>
    </source>
</evidence>
<evidence type="ECO:0000256" key="4">
    <source>
        <dbReference type="ARBA" id="ARBA00022692"/>
    </source>
</evidence>
<evidence type="ECO:0000256" key="7">
    <source>
        <dbReference type="RuleBase" id="RU363032"/>
    </source>
</evidence>
<feature type="transmembrane region" description="Helical" evidence="7">
    <location>
        <begin position="100"/>
        <end position="123"/>
    </location>
</feature>
<evidence type="ECO:0000313" key="9">
    <source>
        <dbReference type="EMBL" id="MEK0083742.1"/>
    </source>
</evidence>
<keyword evidence="5 7" id="KW-1133">Transmembrane helix</keyword>
<keyword evidence="10" id="KW-1185">Reference proteome</keyword>
<dbReference type="RefSeq" id="WP_418159592.1">
    <property type="nucleotide sequence ID" value="NZ_JBBLZC010000010.1"/>
</dbReference>
<reference evidence="9 10" key="1">
    <citation type="submission" date="2024-01" db="EMBL/GenBank/DDBJ databases">
        <title>Multi-omics insights into the function and evolution of sodium benzoate biodegradation pathways in Benzoatithermus flavus gen. nov., sp. nov. from hot spring.</title>
        <authorList>
            <person name="Hu C.-J."/>
            <person name="Li W.-J."/>
        </authorList>
    </citation>
    <scope>NUCLEOTIDE SEQUENCE [LARGE SCALE GENOMIC DNA]</scope>
    <source>
        <strain evidence="9 10">SYSU G07066</strain>
    </source>
</reference>
<dbReference type="SUPFAM" id="SSF161098">
    <property type="entry name" value="MetI-like"/>
    <property type="match status" value="1"/>
</dbReference>
<gene>
    <name evidence="9" type="ORF">U1T56_11310</name>
</gene>
<dbReference type="PROSITE" id="PS50928">
    <property type="entry name" value="ABC_TM1"/>
    <property type="match status" value="1"/>
</dbReference>
<feature type="transmembrane region" description="Helical" evidence="7">
    <location>
        <begin position="284"/>
        <end position="310"/>
    </location>
</feature>